<evidence type="ECO:0000313" key="2">
    <source>
        <dbReference type="EMBL" id="EET60960.1"/>
    </source>
</evidence>
<reference evidence="2" key="1">
    <citation type="submission" date="2009-07" db="EMBL/GenBank/DDBJ databases">
        <authorList>
            <person name="Weinstock G."/>
            <person name="Sodergren E."/>
            <person name="Clifton S."/>
            <person name="Fulton L."/>
            <person name="Fulton B."/>
            <person name="Courtney L."/>
            <person name="Fronick C."/>
            <person name="Harrison M."/>
            <person name="Strong C."/>
            <person name="Farmer C."/>
            <person name="Delahaunty K."/>
            <person name="Markovic C."/>
            <person name="Hall O."/>
            <person name="Minx P."/>
            <person name="Tomlinson C."/>
            <person name="Mitreva M."/>
            <person name="Nelson J."/>
            <person name="Hou S."/>
            <person name="Wollam A."/>
            <person name="Pepin K.H."/>
            <person name="Johnson M."/>
            <person name="Bhonagiri V."/>
            <person name="Nash W.E."/>
            <person name="Warren W."/>
            <person name="Chinwalla A."/>
            <person name="Mardis E.R."/>
            <person name="Wilson R.K."/>
        </authorList>
    </citation>
    <scope>NUCLEOTIDE SEQUENCE [LARGE SCALE GENOMIC DNA]</scope>
    <source>
        <strain evidence="2">DSM 14469</strain>
    </source>
</reference>
<dbReference type="STRING" id="168384.SAMN05660368_00363"/>
<feature type="compositionally biased region" description="Basic and acidic residues" evidence="1">
    <location>
        <begin position="52"/>
        <end position="61"/>
    </location>
</feature>
<feature type="compositionally biased region" description="Basic and acidic residues" evidence="1">
    <location>
        <begin position="1"/>
        <end position="17"/>
    </location>
</feature>
<dbReference type="eggNOG" id="ENOG50339U2">
    <property type="taxonomic scope" value="Bacteria"/>
</dbReference>
<protein>
    <submittedName>
        <fullName evidence="2">Uncharacterized protein</fullName>
    </submittedName>
</protein>
<feature type="region of interest" description="Disordered" evidence="1">
    <location>
        <begin position="1"/>
        <end position="68"/>
    </location>
</feature>
<feature type="compositionally biased region" description="Polar residues" evidence="1">
    <location>
        <begin position="41"/>
        <end position="51"/>
    </location>
</feature>
<dbReference type="Proteomes" id="UP000005561">
    <property type="component" value="Unassembled WGS sequence"/>
</dbReference>
<sequence length="132" mass="15057">MNEERREAAREIKREYGETAQNTGKQRGHTAREAKKECGETAQNTGKQRGQTAREAEKECGEATQNVGQTAQEQKWRYEDILYLPHPEPVTHPRMPRQDRAAQFAPFAALTGHGEAINETRKQHEQRYTAAP</sequence>
<dbReference type="EMBL" id="ACCL02000008">
    <property type="protein sequence ID" value="EET60960.1"/>
    <property type="molecule type" value="Genomic_DNA"/>
</dbReference>
<organism evidence="2 3">
    <name type="scientific">Marvinbryantia formatexigens DSM 14469</name>
    <dbReference type="NCBI Taxonomy" id="478749"/>
    <lineage>
        <taxon>Bacteria</taxon>
        <taxon>Bacillati</taxon>
        <taxon>Bacillota</taxon>
        <taxon>Clostridia</taxon>
        <taxon>Lachnospirales</taxon>
        <taxon>Lachnospiraceae</taxon>
        <taxon>Marvinbryantia</taxon>
    </lineage>
</organism>
<dbReference type="RefSeq" id="WP_006861820.1">
    <property type="nucleotide sequence ID" value="NZ_ACCL02000008.1"/>
</dbReference>
<evidence type="ECO:0000256" key="1">
    <source>
        <dbReference type="SAM" id="MobiDB-lite"/>
    </source>
</evidence>
<proteinExistence type="predicted"/>
<accession>C6LEH7</accession>
<evidence type="ECO:0000313" key="3">
    <source>
        <dbReference type="Proteomes" id="UP000005561"/>
    </source>
</evidence>
<feature type="compositionally biased region" description="Basic and acidic residues" evidence="1">
    <location>
        <begin position="30"/>
        <end position="39"/>
    </location>
</feature>
<dbReference type="AlphaFoldDB" id="C6LEH7"/>
<comment type="caution">
    <text evidence="2">The sequence shown here is derived from an EMBL/GenBank/DDBJ whole genome shotgun (WGS) entry which is preliminary data.</text>
</comment>
<gene>
    <name evidence="2" type="ORF">BRYFOR_07026</name>
</gene>
<name>C6LEH7_9FIRM</name>
<keyword evidence="3" id="KW-1185">Reference proteome</keyword>
<dbReference type="OrthoDB" id="361760at2"/>